<gene>
    <name evidence="2" type="ORF">CVT26_008905</name>
</gene>
<protein>
    <submittedName>
        <fullName evidence="2">Uncharacterized protein</fullName>
    </submittedName>
</protein>
<feature type="region of interest" description="Disordered" evidence="1">
    <location>
        <begin position="289"/>
        <end position="363"/>
    </location>
</feature>
<evidence type="ECO:0000256" key="1">
    <source>
        <dbReference type="SAM" id="MobiDB-lite"/>
    </source>
</evidence>
<evidence type="ECO:0000313" key="2">
    <source>
        <dbReference type="EMBL" id="PPR00125.1"/>
    </source>
</evidence>
<reference evidence="2 3" key="1">
    <citation type="journal article" date="2018" name="Evol. Lett.">
        <title>Horizontal gene cluster transfer increased hallucinogenic mushroom diversity.</title>
        <authorList>
            <person name="Reynolds H.T."/>
            <person name="Vijayakumar V."/>
            <person name="Gluck-Thaler E."/>
            <person name="Korotkin H.B."/>
            <person name="Matheny P.B."/>
            <person name="Slot J.C."/>
        </authorList>
    </citation>
    <scope>NUCLEOTIDE SEQUENCE [LARGE SCALE GENOMIC DNA]</scope>
    <source>
        <strain evidence="2 3">SRW20</strain>
    </source>
</reference>
<evidence type="ECO:0000313" key="3">
    <source>
        <dbReference type="Proteomes" id="UP000284706"/>
    </source>
</evidence>
<proteinExistence type="predicted"/>
<sequence>MDSFPYTDYVYGINTYAFQHGGQEVDNAGPSIYPSTPASEPPSFWGEDRVVTFPQTPTDFDMASLHMPNNSSLQYNPVNAQQSPPSHAHPSFHHAIAGRQHYNSHQPVTHHDGLCQDYRISSLLAPRYGTVAVHNHGPGESIVAQDLPRDTMSFSPSLPSDPAFATSTYGFGPEYTNGPYGPFPNHHSLPTPQDHMPVHNLLLNEFSGGYASTPMARQPISVVRPEQRTIQHDMRQHSTLHPGEVDAPSKNTCHEAAVAIQASSSQNESVERSHHQCLQHLTSFRSIMQGPQSQDHSSGSCPTSWSSPAVGGLIPESPFGYDTRSPSPMIEDYEVGEWDYDDDDDDDESLETPPPSPSATVDHVYGQTHWPTQVPLEYNEGRRGIGQVAPPFLPPQPPAVVEKLVKMVRKEVHRGQTFHHVSFEYVHSAYGGLTFVQENPGSH</sequence>
<dbReference type="InParanoid" id="A0A409YAT3"/>
<dbReference type="AlphaFoldDB" id="A0A409YAT3"/>
<organism evidence="2 3">
    <name type="scientific">Gymnopilus dilepis</name>
    <dbReference type="NCBI Taxonomy" id="231916"/>
    <lineage>
        <taxon>Eukaryota</taxon>
        <taxon>Fungi</taxon>
        <taxon>Dikarya</taxon>
        <taxon>Basidiomycota</taxon>
        <taxon>Agaricomycotina</taxon>
        <taxon>Agaricomycetes</taxon>
        <taxon>Agaricomycetidae</taxon>
        <taxon>Agaricales</taxon>
        <taxon>Agaricineae</taxon>
        <taxon>Hymenogastraceae</taxon>
        <taxon>Gymnopilus</taxon>
    </lineage>
</organism>
<feature type="compositionally biased region" description="Low complexity" evidence="1">
    <location>
        <begin position="297"/>
        <end position="307"/>
    </location>
</feature>
<keyword evidence="3" id="KW-1185">Reference proteome</keyword>
<dbReference type="Proteomes" id="UP000284706">
    <property type="component" value="Unassembled WGS sequence"/>
</dbReference>
<comment type="caution">
    <text evidence="2">The sequence shown here is derived from an EMBL/GenBank/DDBJ whole genome shotgun (WGS) entry which is preliminary data.</text>
</comment>
<accession>A0A409YAT3</accession>
<feature type="compositionally biased region" description="Acidic residues" evidence="1">
    <location>
        <begin position="331"/>
        <end position="350"/>
    </location>
</feature>
<name>A0A409YAT3_9AGAR</name>
<dbReference type="EMBL" id="NHYE01001028">
    <property type="protein sequence ID" value="PPR00125.1"/>
    <property type="molecule type" value="Genomic_DNA"/>
</dbReference>